<keyword evidence="3 6" id="KW-0812">Transmembrane</keyword>
<keyword evidence="4 6" id="KW-1133">Transmembrane helix</keyword>
<dbReference type="EMBL" id="NEVP01000015">
    <property type="protein sequence ID" value="OZI44190.1"/>
    <property type="molecule type" value="Genomic_DNA"/>
</dbReference>
<keyword evidence="2" id="KW-1003">Cell membrane</keyword>
<evidence type="ECO:0000256" key="1">
    <source>
        <dbReference type="ARBA" id="ARBA00004651"/>
    </source>
</evidence>
<evidence type="ECO:0000313" key="9">
    <source>
        <dbReference type="Proteomes" id="UP000216913"/>
    </source>
</evidence>
<dbReference type="PANTHER" id="PTHR43124">
    <property type="entry name" value="PURINE EFFLUX PUMP PBUE"/>
    <property type="match status" value="1"/>
</dbReference>
<evidence type="ECO:0000256" key="3">
    <source>
        <dbReference type="ARBA" id="ARBA00022692"/>
    </source>
</evidence>
<protein>
    <submittedName>
        <fullName evidence="8">MFS transporter</fullName>
    </submittedName>
</protein>
<evidence type="ECO:0000256" key="5">
    <source>
        <dbReference type="ARBA" id="ARBA00023136"/>
    </source>
</evidence>
<sequence length="380" mass="38045">MSADARLAAAGFGLIAVCYGFARFAFGLFLPQIDAELSLPPMLAGLISGGSFLGYCLAIVMSAWLTERVGARTAALAAALIAAIGMTGIALAPSALLLAVAVLLAGVSTGLVSPPLAAAVSAVVEARRQDATNTIINAGTSAGVALAGVIALMLGLPWRWVYGLFALTAVLMAVAIARSVPPASPSHTTARGGLPKLNRSLKRLVAASLLTGAASTAVWSFGSQLAMLRLGWDEASAGWLWIAIGIAGVAGASAGLLMRRFGIRLVHVAFLAALAVGTLLVGKAGTSAALALAGGALFGLAYISLTGVYLVWGVTALPDRPATGLTISFLFLAIGQTLGAPLFAAVMNHVSPDAAVIGFAALALSAGLVRTAAHETPAGL</sequence>
<feature type="transmembrane region" description="Helical" evidence="6">
    <location>
        <begin position="324"/>
        <end position="348"/>
    </location>
</feature>
<keyword evidence="9" id="KW-1185">Reference proteome</keyword>
<dbReference type="AlphaFoldDB" id="A0A261T516"/>
<feature type="transmembrane region" description="Helical" evidence="6">
    <location>
        <begin position="160"/>
        <end position="180"/>
    </location>
</feature>
<evidence type="ECO:0000256" key="6">
    <source>
        <dbReference type="SAM" id="Phobius"/>
    </source>
</evidence>
<keyword evidence="5 6" id="KW-0472">Membrane</keyword>
<feature type="transmembrane region" description="Helical" evidence="6">
    <location>
        <begin position="42"/>
        <end position="66"/>
    </location>
</feature>
<dbReference type="PANTHER" id="PTHR43124:SF3">
    <property type="entry name" value="CHLORAMPHENICOL EFFLUX PUMP RV0191"/>
    <property type="match status" value="1"/>
</dbReference>
<comment type="caution">
    <text evidence="8">The sequence shown here is derived from an EMBL/GenBank/DDBJ whole genome shotgun (WGS) entry which is preliminary data.</text>
</comment>
<feature type="transmembrane region" description="Helical" evidence="6">
    <location>
        <begin position="239"/>
        <end position="258"/>
    </location>
</feature>
<dbReference type="InterPro" id="IPR020846">
    <property type="entry name" value="MFS_dom"/>
</dbReference>
<dbReference type="PROSITE" id="PS50850">
    <property type="entry name" value="MFS"/>
    <property type="match status" value="1"/>
</dbReference>
<evidence type="ECO:0000313" key="8">
    <source>
        <dbReference type="EMBL" id="OZI44190.1"/>
    </source>
</evidence>
<dbReference type="InterPro" id="IPR050189">
    <property type="entry name" value="MFS_Efflux_Transporters"/>
</dbReference>
<dbReference type="OrthoDB" id="2957247at2"/>
<dbReference type="RefSeq" id="WP_094804238.1">
    <property type="nucleotide sequence ID" value="NZ_NEVP01000015.1"/>
</dbReference>
<comment type="subcellular location">
    <subcellularLocation>
        <location evidence="1">Cell membrane</location>
        <topology evidence="1">Multi-pass membrane protein</topology>
    </subcellularLocation>
</comment>
<dbReference type="Proteomes" id="UP000216913">
    <property type="component" value="Unassembled WGS sequence"/>
</dbReference>
<feature type="transmembrane region" description="Helical" evidence="6">
    <location>
        <begin position="354"/>
        <end position="373"/>
    </location>
</feature>
<feature type="transmembrane region" description="Helical" evidence="6">
    <location>
        <begin position="135"/>
        <end position="154"/>
    </location>
</feature>
<feature type="transmembrane region" description="Helical" evidence="6">
    <location>
        <begin position="7"/>
        <end position="30"/>
    </location>
</feature>
<evidence type="ECO:0000256" key="4">
    <source>
        <dbReference type="ARBA" id="ARBA00022989"/>
    </source>
</evidence>
<name>A0A261T516_9BORD</name>
<organism evidence="8 9">
    <name type="scientific">Bordetella genomosp. 5</name>
    <dbReference type="NCBI Taxonomy" id="1395608"/>
    <lineage>
        <taxon>Bacteria</taxon>
        <taxon>Pseudomonadati</taxon>
        <taxon>Pseudomonadota</taxon>
        <taxon>Betaproteobacteria</taxon>
        <taxon>Burkholderiales</taxon>
        <taxon>Alcaligenaceae</taxon>
        <taxon>Bordetella</taxon>
    </lineage>
</organism>
<feature type="domain" description="Major facilitator superfamily (MFS) profile" evidence="7">
    <location>
        <begin position="6"/>
        <end position="378"/>
    </location>
</feature>
<dbReference type="GO" id="GO:0022857">
    <property type="term" value="F:transmembrane transporter activity"/>
    <property type="evidence" value="ECO:0007669"/>
    <property type="project" value="InterPro"/>
</dbReference>
<dbReference type="InterPro" id="IPR036259">
    <property type="entry name" value="MFS_trans_sf"/>
</dbReference>
<dbReference type="InterPro" id="IPR011701">
    <property type="entry name" value="MFS"/>
</dbReference>
<feature type="transmembrane region" description="Helical" evidence="6">
    <location>
        <begin position="201"/>
        <end position="219"/>
    </location>
</feature>
<reference evidence="8 9" key="1">
    <citation type="submission" date="2017-05" db="EMBL/GenBank/DDBJ databases">
        <title>Complete and WGS of Bordetella genogroups.</title>
        <authorList>
            <person name="Spilker T."/>
            <person name="LiPuma J."/>
        </authorList>
    </citation>
    <scope>NUCLEOTIDE SEQUENCE [LARGE SCALE GENOMIC DNA]</scope>
    <source>
        <strain evidence="8 9">AU10456</strain>
    </source>
</reference>
<feature type="transmembrane region" description="Helical" evidence="6">
    <location>
        <begin position="73"/>
        <end position="92"/>
    </location>
</feature>
<dbReference type="SUPFAM" id="SSF103473">
    <property type="entry name" value="MFS general substrate transporter"/>
    <property type="match status" value="1"/>
</dbReference>
<feature type="transmembrane region" description="Helical" evidence="6">
    <location>
        <begin position="288"/>
        <end position="312"/>
    </location>
</feature>
<evidence type="ECO:0000256" key="2">
    <source>
        <dbReference type="ARBA" id="ARBA00022475"/>
    </source>
</evidence>
<dbReference type="Gene3D" id="1.20.1250.20">
    <property type="entry name" value="MFS general substrate transporter like domains"/>
    <property type="match status" value="2"/>
</dbReference>
<dbReference type="GO" id="GO:0005886">
    <property type="term" value="C:plasma membrane"/>
    <property type="evidence" value="ECO:0007669"/>
    <property type="project" value="UniProtKB-SubCell"/>
</dbReference>
<feature type="transmembrane region" description="Helical" evidence="6">
    <location>
        <begin position="265"/>
        <end position="282"/>
    </location>
</feature>
<feature type="transmembrane region" description="Helical" evidence="6">
    <location>
        <begin position="98"/>
        <end position="123"/>
    </location>
</feature>
<evidence type="ECO:0000259" key="7">
    <source>
        <dbReference type="PROSITE" id="PS50850"/>
    </source>
</evidence>
<accession>A0A261T516</accession>
<dbReference type="Pfam" id="PF07690">
    <property type="entry name" value="MFS_1"/>
    <property type="match status" value="1"/>
</dbReference>
<gene>
    <name evidence="8" type="ORF">CAL25_22915</name>
</gene>
<proteinExistence type="predicted"/>